<evidence type="ECO:0000313" key="1">
    <source>
        <dbReference type="EMBL" id="XBV47496.1"/>
    </source>
</evidence>
<protein>
    <recommendedName>
        <fullName evidence="2">Secreted protein</fullName>
    </recommendedName>
</protein>
<evidence type="ECO:0008006" key="2">
    <source>
        <dbReference type="Google" id="ProtNLM"/>
    </source>
</evidence>
<keyword evidence="1" id="KW-0614">Plasmid</keyword>
<reference evidence="1" key="1">
    <citation type="submission" date="2024-06" db="EMBL/GenBank/DDBJ databases">
        <title>Multiomics insights into the TNT degradation mechanism by Pantoea sp. BJ2 isolated from an ammunition destruction site.</title>
        <authorList>
            <person name="Luo J."/>
        </authorList>
    </citation>
    <scope>NUCLEOTIDE SEQUENCE</scope>
    <source>
        <strain evidence="1">BJ2</strain>
        <plasmid evidence="1">plasmindB</plasmid>
    </source>
</reference>
<dbReference type="AlphaFoldDB" id="A0AAU7U3Z6"/>
<geneLocation type="plasmid" evidence="1">
    <name>plasmindB</name>
</geneLocation>
<proteinExistence type="predicted"/>
<sequence length="70" mass="8103">MIKVIRVELTLHIHLLLLLPPVHNHNLLIHSGNEREITIVHSTQLEQGRRFIKRLLIGSQLLSNNEIVET</sequence>
<gene>
    <name evidence="1" type="ORF">AAF463_24545</name>
</gene>
<dbReference type="RefSeq" id="WP_350262529.1">
    <property type="nucleotide sequence ID" value="NZ_CP158294.1"/>
</dbReference>
<accession>A0AAU7U3Z6</accession>
<dbReference type="EMBL" id="CP158294">
    <property type="protein sequence ID" value="XBV47496.1"/>
    <property type="molecule type" value="Genomic_DNA"/>
</dbReference>
<name>A0AAU7U3Z6_9GAMM</name>
<organism evidence="1">
    <name type="scientific">Pantoea sp. BJ2</name>
    <dbReference type="NCBI Taxonomy" id="3141322"/>
    <lineage>
        <taxon>Bacteria</taxon>
        <taxon>Pseudomonadati</taxon>
        <taxon>Pseudomonadota</taxon>
        <taxon>Gammaproteobacteria</taxon>
        <taxon>Enterobacterales</taxon>
        <taxon>Erwiniaceae</taxon>
        <taxon>Pantoea</taxon>
    </lineage>
</organism>